<feature type="domain" description="DUF4168" evidence="2">
    <location>
        <begin position="98"/>
        <end position="154"/>
    </location>
</feature>
<keyword evidence="1" id="KW-0732">Signal</keyword>
<dbReference type="OrthoDB" id="1467687at2"/>
<feature type="signal peptide" evidence="1">
    <location>
        <begin position="1"/>
        <end position="24"/>
    </location>
</feature>
<evidence type="ECO:0000313" key="4">
    <source>
        <dbReference type="Proteomes" id="UP000309016"/>
    </source>
</evidence>
<dbReference type="InterPro" id="IPR025433">
    <property type="entry name" value="DUF4168"/>
</dbReference>
<gene>
    <name evidence="3" type="ORF">FHG64_11575</name>
</gene>
<evidence type="ECO:0000259" key="2">
    <source>
        <dbReference type="Pfam" id="PF13767"/>
    </source>
</evidence>
<accession>A0A5B7X3A2</accession>
<evidence type="ECO:0000313" key="3">
    <source>
        <dbReference type="EMBL" id="QCY69986.1"/>
    </source>
</evidence>
<dbReference type="Pfam" id="PF13767">
    <property type="entry name" value="DUF4168"/>
    <property type="match status" value="1"/>
</dbReference>
<organism evidence="3 4">
    <name type="scientific">Antarcticibacterium flavum</name>
    <dbReference type="NCBI Taxonomy" id="2058175"/>
    <lineage>
        <taxon>Bacteria</taxon>
        <taxon>Pseudomonadati</taxon>
        <taxon>Bacteroidota</taxon>
        <taxon>Flavobacteriia</taxon>
        <taxon>Flavobacteriales</taxon>
        <taxon>Flavobacteriaceae</taxon>
        <taxon>Antarcticibacterium</taxon>
    </lineage>
</organism>
<protein>
    <submittedName>
        <fullName evidence="3">DUF4168 domain-containing protein</fullName>
    </submittedName>
</protein>
<dbReference type="AlphaFoldDB" id="A0A5B7X3A2"/>
<dbReference type="RefSeq" id="WP_139066550.1">
    <property type="nucleotide sequence ID" value="NZ_CP040812.1"/>
</dbReference>
<evidence type="ECO:0000256" key="1">
    <source>
        <dbReference type="SAM" id="SignalP"/>
    </source>
</evidence>
<proteinExistence type="predicted"/>
<dbReference type="Proteomes" id="UP000309016">
    <property type="component" value="Chromosome"/>
</dbReference>
<sequence>MFNSKKIAAFFLFFTIIGSSAIFAQTQQQLPQQQQQPEKVEVSQAELEKFANAFQAITAIGQQAQQEMAGVVEEKGMAIQRFNEVHQATLDPQAEVTVTAEEKEQHKEIITALESMQVEFQGEMTKVITEVGLTPERYEQIAMGLQYDEELQTRLRAVLQS</sequence>
<feature type="chain" id="PRO_5022879394" evidence="1">
    <location>
        <begin position="25"/>
        <end position="161"/>
    </location>
</feature>
<keyword evidence="4" id="KW-1185">Reference proteome</keyword>
<reference evidence="3 4" key="1">
    <citation type="submission" date="2019-06" db="EMBL/GenBank/DDBJ databases">
        <title>Complete genome sequence of Antarcticibacterium flavum KCTC 52984T from an Antarctic marine sediment.</title>
        <authorList>
            <person name="Lee Y.M."/>
            <person name="Shin S.C."/>
        </authorList>
    </citation>
    <scope>NUCLEOTIDE SEQUENCE [LARGE SCALE GENOMIC DNA]</scope>
    <source>
        <strain evidence="3 4">KCTC 52984</strain>
    </source>
</reference>
<dbReference type="EMBL" id="CP040812">
    <property type="protein sequence ID" value="QCY69986.1"/>
    <property type="molecule type" value="Genomic_DNA"/>
</dbReference>
<dbReference type="KEGG" id="afla:FHG64_11575"/>
<name>A0A5B7X3A2_9FLAO</name>